<accession>A0ABY1ZRW7</accession>
<dbReference type="RefSeq" id="WP_131479052.1">
    <property type="nucleotide sequence ID" value="NZ_SJDL01000004.1"/>
</dbReference>
<evidence type="ECO:0000259" key="3">
    <source>
        <dbReference type="Pfam" id="PF01408"/>
    </source>
</evidence>
<dbReference type="InterPro" id="IPR050984">
    <property type="entry name" value="Gfo/Idh/MocA_domain"/>
</dbReference>
<dbReference type="Proteomes" id="UP000313645">
    <property type="component" value="Unassembled WGS sequence"/>
</dbReference>
<dbReference type="PANTHER" id="PTHR22604:SF105">
    <property type="entry name" value="TRANS-1,2-DIHYDROBENZENE-1,2-DIOL DEHYDROGENASE"/>
    <property type="match status" value="1"/>
</dbReference>
<dbReference type="Pfam" id="PF01408">
    <property type="entry name" value="GFO_IDH_MocA"/>
    <property type="match status" value="1"/>
</dbReference>
<sequence>MPATESFRWGIIAPGRIARTFAEALTGVDDAVLTAVASRDPVRGAAFARTYSTDAHSVRVCPDYDSLIAEPDIDGVYIANPHRFHADCVRRCLEAGKPVLCEKPLTVSAAGAASLFELAERRGVFLMEAVWSRFLPVWDQVLDWVGQDAVGEVHTVQSDFCFRLPFKPNGRHWDIHQAGGVTLDMGIYAISLSNYLFGRGPDQVQASVLKGETGVDIRTAALLSYGNAVSVFTSSFVARRDNIMSIEGDAGRIVIDGPFWGSDRATLTRHDGEPEVADRPRRVNGFEYQIAAAMADIRAGRLQNARIPWADTLTTARVIDHILSDAGVIYPFL</sequence>
<organism evidence="5 6">
    <name type="scientific">Marinobacter halodurans</name>
    <dbReference type="NCBI Taxonomy" id="2528979"/>
    <lineage>
        <taxon>Bacteria</taxon>
        <taxon>Pseudomonadati</taxon>
        <taxon>Pseudomonadota</taxon>
        <taxon>Gammaproteobacteria</taxon>
        <taxon>Pseudomonadales</taxon>
        <taxon>Marinobacteraceae</taxon>
        <taxon>Marinobacter</taxon>
    </lineage>
</organism>
<feature type="domain" description="GFO/IDH/MocA-like oxidoreductase" evidence="4">
    <location>
        <begin position="140"/>
        <end position="253"/>
    </location>
</feature>
<evidence type="ECO:0000256" key="2">
    <source>
        <dbReference type="ARBA" id="ARBA00023002"/>
    </source>
</evidence>
<protein>
    <submittedName>
        <fullName evidence="5">Gfo/Idh/MocA family oxidoreductase</fullName>
    </submittedName>
</protein>
<proteinExistence type="inferred from homology"/>
<comment type="similarity">
    <text evidence="1">Belongs to the Gfo/Idh/MocA family.</text>
</comment>
<dbReference type="Gene3D" id="3.40.50.720">
    <property type="entry name" value="NAD(P)-binding Rossmann-like Domain"/>
    <property type="match status" value="1"/>
</dbReference>
<dbReference type="EMBL" id="SJDL01000004">
    <property type="protein sequence ID" value="TBW58444.1"/>
    <property type="molecule type" value="Genomic_DNA"/>
</dbReference>
<evidence type="ECO:0000259" key="4">
    <source>
        <dbReference type="Pfam" id="PF22725"/>
    </source>
</evidence>
<keyword evidence="6" id="KW-1185">Reference proteome</keyword>
<name>A0ABY1ZRW7_9GAMM</name>
<dbReference type="PANTHER" id="PTHR22604">
    <property type="entry name" value="OXIDOREDUCTASES"/>
    <property type="match status" value="1"/>
</dbReference>
<reference evidence="5 6" key="1">
    <citation type="submission" date="2019-02" db="EMBL/GenBank/DDBJ databases">
        <title>Marinobacter halodurans sp. nov., a marine bacterium isolated from sea tidal flat.</title>
        <authorList>
            <person name="Yoo Y."/>
            <person name="Lee D.W."/>
            <person name="Kim B.S."/>
            <person name="Kim J.-J."/>
        </authorList>
    </citation>
    <scope>NUCLEOTIDE SEQUENCE [LARGE SCALE GENOMIC DNA]</scope>
    <source>
        <strain evidence="5 6">YJ-S3-2</strain>
    </source>
</reference>
<feature type="domain" description="Gfo/Idh/MocA-like oxidoreductase N-terminal" evidence="3">
    <location>
        <begin position="7"/>
        <end position="128"/>
    </location>
</feature>
<evidence type="ECO:0000256" key="1">
    <source>
        <dbReference type="ARBA" id="ARBA00010928"/>
    </source>
</evidence>
<gene>
    <name evidence="5" type="ORF">EZI54_03410</name>
</gene>
<dbReference type="Pfam" id="PF22725">
    <property type="entry name" value="GFO_IDH_MocA_C3"/>
    <property type="match status" value="1"/>
</dbReference>
<dbReference type="Gene3D" id="3.30.360.10">
    <property type="entry name" value="Dihydrodipicolinate Reductase, domain 2"/>
    <property type="match status" value="1"/>
</dbReference>
<dbReference type="InterPro" id="IPR000683">
    <property type="entry name" value="Gfo/Idh/MocA-like_OxRdtase_N"/>
</dbReference>
<keyword evidence="2" id="KW-0560">Oxidoreductase</keyword>
<dbReference type="SUPFAM" id="SSF51735">
    <property type="entry name" value="NAD(P)-binding Rossmann-fold domains"/>
    <property type="match status" value="1"/>
</dbReference>
<evidence type="ECO:0000313" key="5">
    <source>
        <dbReference type="EMBL" id="TBW58444.1"/>
    </source>
</evidence>
<comment type="caution">
    <text evidence="5">The sequence shown here is derived from an EMBL/GenBank/DDBJ whole genome shotgun (WGS) entry which is preliminary data.</text>
</comment>
<dbReference type="InterPro" id="IPR055170">
    <property type="entry name" value="GFO_IDH_MocA-like_dom"/>
</dbReference>
<dbReference type="InterPro" id="IPR036291">
    <property type="entry name" value="NAD(P)-bd_dom_sf"/>
</dbReference>
<dbReference type="SUPFAM" id="SSF55347">
    <property type="entry name" value="Glyceraldehyde-3-phosphate dehydrogenase-like, C-terminal domain"/>
    <property type="match status" value="1"/>
</dbReference>
<evidence type="ECO:0000313" key="6">
    <source>
        <dbReference type="Proteomes" id="UP000313645"/>
    </source>
</evidence>